<protein>
    <submittedName>
        <fullName evidence="4">Abhydrolase domain containing 15</fullName>
    </submittedName>
</protein>
<dbReference type="STRING" id="30732.ENSOMEP00000027909"/>
<dbReference type="ESTHER" id="oryme-a0a3b3dej7">
    <property type="family name" value="abh_upf0017"/>
</dbReference>
<dbReference type="OrthoDB" id="247542at2759"/>
<comment type="similarity">
    <text evidence="1">Belongs to the AB hydrolase superfamily. AB hydrolase 4 family.</text>
</comment>
<keyword evidence="3" id="KW-1133">Transmembrane helix</keyword>
<dbReference type="InterPro" id="IPR050960">
    <property type="entry name" value="AB_hydrolase_4_sf"/>
</dbReference>
<keyword evidence="3" id="KW-0472">Membrane</keyword>
<dbReference type="GO" id="GO:0047372">
    <property type="term" value="F:monoacylglycerol lipase activity"/>
    <property type="evidence" value="ECO:0007669"/>
    <property type="project" value="TreeGrafter"/>
</dbReference>
<dbReference type="GO" id="GO:0034338">
    <property type="term" value="F:short-chain carboxylesterase activity"/>
    <property type="evidence" value="ECO:0007669"/>
    <property type="project" value="TreeGrafter"/>
</dbReference>
<feature type="compositionally biased region" description="Basic residues" evidence="2">
    <location>
        <begin position="512"/>
        <end position="524"/>
    </location>
</feature>
<dbReference type="Proteomes" id="UP000261560">
    <property type="component" value="Unplaced"/>
</dbReference>
<dbReference type="PANTHER" id="PTHR10794:SF96">
    <property type="entry name" value="PROTEIN ABHD15-LIKE"/>
    <property type="match status" value="1"/>
</dbReference>
<dbReference type="SUPFAM" id="SSF53474">
    <property type="entry name" value="alpha/beta-Hydrolases"/>
    <property type="match status" value="1"/>
</dbReference>
<dbReference type="GeneTree" id="ENSGT00950000182902"/>
<dbReference type="OMA" id="WVIICLI"/>
<evidence type="ECO:0000256" key="2">
    <source>
        <dbReference type="SAM" id="MobiDB-lite"/>
    </source>
</evidence>
<dbReference type="PANTHER" id="PTHR10794">
    <property type="entry name" value="ABHYDROLASE DOMAIN-CONTAINING PROTEIN"/>
    <property type="match status" value="1"/>
</dbReference>
<keyword evidence="3" id="KW-0812">Transmembrane</keyword>
<sequence>MASFGWDCLFCFFPLLLLFLWVVALRWPRVHCWWRQAVRAASWSLWVIVCLILDLPLHRNTTTCTKEAKSPDTADILSGLGGKPDGARFICKATALAQHVQQHCSSLNTSNLASWPRGDPHLQTVSGQLCGRYGDPVQFTRENLLLKDGGMVALDWAVGTRHDDGGVRKRWEPRREHQLGRKGLCCFTQTPPVLLLIPQSWGGMTPHLKLLSQEAMRQGFYVVVFHHRGTAGSPLCSARLTEFGDPSDLEEAVAYVHSRRPSSALFAVSEGSGSGVLLSYLGECGSSSHLTAAAAISPVLLGQLWFETPMPTIYRWGALFHRKQQLSRYENSLRGILDVDRALTSSSLKEFEESLFCASAQHQQQQSPLKGLAPSLAWTLGERAHPAKDWEGYWGRNEPLRDADEVAVPVLCVCSRDDPILPPASTLPLSLFLSNPYFLLVLTDRGGHCGFTQADEGREEEEEKRWSHILALEYFRVVADFLKYEENEETCWRRPLEGGQSAQRRTETPAVPRRRRTNVMRRTKAQSTEHSDDAERGTFTWKRSYTR</sequence>
<dbReference type="AlphaFoldDB" id="A0A3B3DEJ7"/>
<reference evidence="4" key="1">
    <citation type="submission" date="2025-08" db="UniProtKB">
        <authorList>
            <consortium name="Ensembl"/>
        </authorList>
    </citation>
    <scope>IDENTIFICATION</scope>
</reference>
<feature type="transmembrane region" description="Helical" evidence="3">
    <location>
        <begin position="40"/>
        <end position="57"/>
    </location>
</feature>
<feature type="region of interest" description="Disordered" evidence="2">
    <location>
        <begin position="495"/>
        <end position="535"/>
    </location>
</feature>
<keyword evidence="5" id="KW-1185">Reference proteome</keyword>
<dbReference type="InterPro" id="IPR029058">
    <property type="entry name" value="AB_hydrolase_fold"/>
</dbReference>
<name>A0A3B3DEJ7_ORYME</name>
<reference evidence="4" key="2">
    <citation type="submission" date="2025-09" db="UniProtKB">
        <authorList>
            <consortium name="Ensembl"/>
        </authorList>
    </citation>
    <scope>IDENTIFICATION</scope>
</reference>
<dbReference type="Gene3D" id="3.40.50.1820">
    <property type="entry name" value="alpha/beta hydrolase"/>
    <property type="match status" value="1"/>
</dbReference>
<organism evidence="4 5">
    <name type="scientific">Oryzias melastigma</name>
    <name type="common">Marine medaka</name>
    <dbReference type="NCBI Taxonomy" id="30732"/>
    <lineage>
        <taxon>Eukaryota</taxon>
        <taxon>Metazoa</taxon>
        <taxon>Chordata</taxon>
        <taxon>Craniata</taxon>
        <taxon>Vertebrata</taxon>
        <taxon>Euteleostomi</taxon>
        <taxon>Actinopterygii</taxon>
        <taxon>Neopterygii</taxon>
        <taxon>Teleostei</taxon>
        <taxon>Neoteleostei</taxon>
        <taxon>Acanthomorphata</taxon>
        <taxon>Ovalentaria</taxon>
        <taxon>Atherinomorphae</taxon>
        <taxon>Beloniformes</taxon>
        <taxon>Adrianichthyidae</taxon>
        <taxon>Oryziinae</taxon>
        <taxon>Oryzias</taxon>
    </lineage>
</organism>
<dbReference type="PaxDb" id="30732-ENSOMEP00000027909"/>
<evidence type="ECO:0000313" key="5">
    <source>
        <dbReference type="Proteomes" id="UP000261560"/>
    </source>
</evidence>
<evidence type="ECO:0000256" key="1">
    <source>
        <dbReference type="ARBA" id="ARBA00010884"/>
    </source>
</evidence>
<evidence type="ECO:0000313" key="4">
    <source>
        <dbReference type="Ensembl" id="ENSOMEP00000027909.1"/>
    </source>
</evidence>
<accession>A0A3B3DEJ7</accession>
<dbReference type="Ensembl" id="ENSOMET00000000776.1">
    <property type="protein sequence ID" value="ENSOMEP00000027909.1"/>
    <property type="gene ID" value="ENSOMEG00000010636.1"/>
</dbReference>
<proteinExistence type="inferred from homology"/>
<evidence type="ECO:0000256" key="3">
    <source>
        <dbReference type="SAM" id="Phobius"/>
    </source>
</evidence>